<dbReference type="EMBL" id="MT144931">
    <property type="protein sequence ID" value="QJI01544.1"/>
    <property type="molecule type" value="Genomic_DNA"/>
</dbReference>
<evidence type="ECO:0000313" key="2">
    <source>
        <dbReference type="EMBL" id="QJA67143.1"/>
    </source>
</evidence>
<gene>
    <name evidence="3" type="ORF">MM415A00172_0053</name>
    <name evidence="2" type="ORF">MM415B00296_0049</name>
    <name evidence="1" type="ORF">TM448A00615_0027</name>
    <name evidence="4" type="ORF">TM448B02627_0007</name>
</gene>
<proteinExistence type="predicted"/>
<protein>
    <submittedName>
        <fullName evidence="1">Uncharacterized protein</fullName>
    </submittedName>
</protein>
<dbReference type="EMBL" id="MT141566">
    <property type="protein sequence ID" value="QJA67143.1"/>
    <property type="molecule type" value="Genomic_DNA"/>
</dbReference>
<accession>A0A6H1ZI31</accession>
<dbReference type="EMBL" id="MT142533">
    <property type="protein sequence ID" value="QJA84709.1"/>
    <property type="molecule type" value="Genomic_DNA"/>
</dbReference>
<sequence>MTPQKRRRAAVRGMNTLVLKIKPLKLKLIPMERAYLDLYHMKWDAEKEMTEVQTIPLGMTKKKLEEERRSLSERVETMSAAEATEMLAALERRLNG</sequence>
<reference evidence="1" key="1">
    <citation type="submission" date="2020-03" db="EMBL/GenBank/DDBJ databases">
        <title>The deep terrestrial virosphere.</title>
        <authorList>
            <person name="Holmfeldt K."/>
            <person name="Nilsson E."/>
            <person name="Simone D."/>
            <person name="Lopez-Fernandez M."/>
            <person name="Wu X."/>
            <person name="de Brujin I."/>
            <person name="Lundin D."/>
            <person name="Andersson A."/>
            <person name="Bertilsson S."/>
            <person name="Dopson M."/>
        </authorList>
    </citation>
    <scope>NUCLEOTIDE SEQUENCE</scope>
    <source>
        <strain evidence="3">MM415A00172</strain>
        <strain evidence="2">MM415B00296</strain>
        <strain evidence="1">TM448A00615</strain>
        <strain evidence="4">TM448B02627</strain>
    </source>
</reference>
<organism evidence="1">
    <name type="scientific">viral metagenome</name>
    <dbReference type="NCBI Taxonomy" id="1070528"/>
    <lineage>
        <taxon>unclassified sequences</taxon>
        <taxon>metagenomes</taxon>
        <taxon>organismal metagenomes</taxon>
    </lineage>
</organism>
<name>A0A6H1ZI31_9ZZZZ</name>
<dbReference type="AlphaFoldDB" id="A0A6H1ZI31"/>
<dbReference type="EMBL" id="MT144034">
    <property type="protein sequence ID" value="QJA47188.1"/>
    <property type="molecule type" value="Genomic_DNA"/>
</dbReference>
<evidence type="ECO:0000313" key="3">
    <source>
        <dbReference type="EMBL" id="QJA84709.1"/>
    </source>
</evidence>
<evidence type="ECO:0000313" key="1">
    <source>
        <dbReference type="EMBL" id="QJA47188.1"/>
    </source>
</evidence>
<evidence type="ECO:0000313" key="4">
    <source>
        <dbReference type="EMBL" id="QJI01544.1"/>
    </source>
</evidence>